<sequence>MPATDFPAVSVFQTINPSTSTSTKSPAAVKFSIAFSRTGCLADHTNLDCPGDSVDGEMNMAK</sequence>
<dbReference type="AlphaFoldDB" id="A0A251SMU0"/>
<evidence type="ECO:0000313" key="3">
    <source>
        <dbReference type="Proteomes" id="UP000215914"/>
    </source>
</evidence>
<dbReference type="Gramene" id="mRNA:HanXRQr2_Chr13g0567121">
    <property type="protein sequence ID" value="CDS:HanXRQr2_Chr13g0567121.1"/>
    <property type="gene ID" value="HanXRQr2_Chr13g0567121"/>
</dbReference>
<organism evidence="2 3">
    <name type="scientific">Helianthus annuus</name>
    <name type="common">Common sunflower</name>
    <dbReference type="NCBI Taxonomy" id="4232"/>
    <lineage>
        <taxon>Eukaryota</taxon>
        <taxon>Viridiplantae</taxon>
        <taxon>Streptophyta</taxon>
        <taxon>Embryophyta</taxon>
        <taxon>Tracheophyta</taxon>
        <taxon>Spermatophyta</taxon>
        <taxon>Magnoliopsida</taxon>
        <taxon>eudicotyledons</taxon>
        <taxon>Gunneridae</taxon>
        <taxon>Pentapetalae</taxon>
        <taxon>asterids</taxon>
        <taxon>campanulids</taxon>
        <taxon>Asterales</taxon>
        <taxon>Asteraceae</taxon>
        <taxon>Asteroideae</taxon>
        <taxon>Heliantheae alliance</taxon>
        <taxon>Heliantheae</taxon>
        <taxon>Helianthus</taxon>
    </lineage>
</organism>
<reference evidence="2" key="2">
    <citation type="submission" date="2017-02" db="EMBL/GenBank/DDBJ databases">
        <title>Sunflower complete genome.</title>
        <authorList>
            <person name="Langlade N."/>
            <person name="Munos S."/>
        </authorList>
    </citation>
    <scope>NUCLEOTIDE SEQUENCE [LARGE SCALE GENOMIC DNA]</scope>
    <source>
        <tissue evidence="2">Leaves</tissue>
    </source>
</reference>
<keyword evidence="3" id="KW-1185">Reference proteome</keyword>
<dbReference type="EMBL" id="CM007902">
    <property type="protein sequence ID" value="OTG00148.1"/>
    <property type="molecule type" value="Genomic_DNA"/>
</dbReference>
<proteinExistence type="predicted"/>
<reference evidence="1 3" key="1">
    <citation type="journal article" date="2017" name="Nature">
        <title>The sunflower genome provides insights into oil metabolism, flowering and Asterid evolution.</title>
        <authorList>
            <person name="Badouin H."/>
            <person name="Gouzy J."/>
            <person name="Grassa C.J."/>
            <person name="Murat F."/>
            <person name="Staton S.E."/>
            <person name="Cottret L."/>
            <person name="Lelandais-Briere C."/>
            <person name="Owens G.L."/>
            <person name="Carrere S."/>
            <person name="Mayjonade B."/>
            <person name="Legrand L."/>
            <person name="Gill N."/>
            <person name="Kane N.C."/>
            <person name="Bowers J.E."/>
            <person name="Hubner S."/>
            <person name="Bellec A."/>
            <person name="Berard A."/>
            <person name="Berges H."/>
            <person name="Blanchet N."/>
            <person name="Boniface M.C."/>
            <person name="Brunel D."/>
            <person name="Catrice O."/>
            <person name="Chaidir N."/>
            <person name="Claudel C."/>
            <person name="Donnadieu C."/>
            <person name="Faraut T."/>
            <person name="Fievet G."/>
            <person name="Helmstetter N."/>
            <person name="King M."/>
            <person name="Knapp S.J."/>
            <person name="Lai Z."/>
            <person name="Le Paslier M.C."/>
            <person name="Lippi Y."/>
            <person name="Lorenzon L."/>
            <person name="Mandel J.R."/>
            <person name="Marage G."/>
            <person name="Marchand G."/>
            <person name="Marquand E."/>
            <person name="Bret-Mestries E."/>
            <person name="Morien E."/>
            <person name="Nambeesan S."/>
            <person name="Nguyen T."/>
            <person name="Pegot-Espagnet P."/>
            <person name="Pouilly N."/>
            <person name="Raftis F."/>
            <person name="Sallet E."/>
            <person name="Schiex T."/>
            <person name="Thomas J."/>
            <person name="Vandecasteele C."/>
            <person name="Vares D."/>
            <person name="Vear F."/>
            <person name="Vautrin S."/>
            <person name="Crespi M."/>
            <person name="Mangin B."/>
            <person name="Burke J.M."/>
            <person name="Salse J."/>
            <person name="Munos S."/>
            <person name="Vincourt P."/>
            <person name="Rieseberg L.H."/>
            <person name="Langlade N.B."/>
        </authorList>
    </citation>
    <scope>NUCLEOTIDE SEQUENCE [LARGE SCALE GENOMIC DNA]</scope>
    <source>
        <strain evidence="3">cv. SF193</strain>
        <tissue evidence="1">Leaves</tissue>
    </source>
</reference>
<gene>
    <name evidence="2" type="ORF">HannXRQ_Chr13g0387711</name>
    <name evidence="1" type="ORF">HanXRQr2_Chr13g0567121</name>
</gene>
<accession>A0A251SMU0</accession>
<protein>
    <submittedName>
        <fullName evidence="2">Uncharacterized protein</fullName>
    </submittedName>
</protein>
<evidence type="ECO:0000313" key="2">
    <source>
        <dbReference type="EMBL" id="OTG00148.1"/>
    </source>
</evidence>
<reference evidence="1" key="3">
    <citation type="submission" date="2020-06" db="EMBL/GenBank/DDBJ databases">
        <title>Helianthus annuus Genome sequencing and assembly Release 2.</title>
        <authorList>
            <person name="Gouzy J."/>
            <person name="Langlade N."/>
            <person name="Munos S."/>
        </authorList>
    </citation>
    <scope>NUCLEOTIDE SEQUENCE</scope>
    <source>
        <tissue evidence="1">Leaves</tissue>
    </source>
</reference>
<dbReference type="EMBL" id="MNCJ02000328">
    <property type="protein sequence ID" value="KAF5771627.1"/>
    <property type="molecule type" value="Genomic_DNA"/>
</dbReference>
<name>A0A251SMU0_HELAN</name>
<evidence type="ECO:0000313" key="1">
    <source>
        <dbReference type="EMBL" id="KAF5771627.1"/>
    </source>
</evidence>
<dbReference type="InParanoid" id="A0A251SMU0"/>
<dbReference type="Proteomes" id="UP000215914">
    <property type="component" value="Chromosome 13"/>
</dbReference>